<keyword evidence="5 7" id="KW-0547">Nucleotide-binding</keyword>
<dbReference type="Gene3D" id="3.40.1210.10">
    <property type="entry name" value="Survival protein SurE-like phosphatase/nucleotidase"/>
    <property type="match status" value="1"/>
</dbReference>
<sequence>MTSSAPPAHRLGRVLLTNDDGINAPGLALLAELVAGVAEEVWVVAPEKDQSGMSRAVTLTTPLRVEERGERRYALTGTPSDCAIFGLRHLLKDNPPDIVLSGINRGANVGDEVPYSGTVAAALTARLLGVPAIAFSQSFARGGQVRWDTARAVFARSLDYALDLRVAANAVLNVNFPDVDAVDVGDVVLTRQSRGTLDRIDVEPRADMRGGTYYWMAFRRHMPILGPDTDAGALKHGLVSVTPLGFDMTAPEGIA</sequence>
<dbReference type="InterPro" id="IPR030048">
    <property type="entry name" value="SurE"/>
</dbReference>
<feature type="binding site" evidence="7">
    <location>
        <position position="104"/>
    </location>
    <ligand>
        <name>a divalent metal cation</name>
        <dbReference type="ChEBI" id="CHEBI:60240"/>
    </ligand>
</feature>
<feature type="domain" description="Survival protein SurE-like phosphatase/nucleotidase" evidence="8">
    <location>
        <begin position="14"/>
        <end position="195"/>
    </location>
</feature>
<dbReference type="GO" id="GO:0008254">
    <property type="term" value="F:3'-nucleotidase activity"/>
    <property type="evidence" value="ECO:0007669"/>
    <property type="project" value="TreeGrafter"/>
</dbReference>
<comment type="function">
    <text evidence="7">Nucleotidase that shows phosphatase activity on nucleoside 5'-monophosphates.</text>
</comment>
<organism evidence="9 10">
    <name type="scientific">Nitrospirillum viridazoti CBAmc</name>
    <dbReference type="NCBI Taxonomy" id="1441467"/>
    <lineage>
        <taxon>Bacteria</taxon>
        <taxon>Pseudomonadati</taxon>
        <taxon>Pseudomonadota</taxon>
        <taxon>Alphaproteobacteria</taxon>
        <taxon>Rhodospirillales</taxon>
        <taxon>Azospirillaceae</taxon>
        <taxon>Nitrospirillum</taxon>
        <taxon>Nitrospirillum viridazoti</taxon>
    </lineage>
</organism>
<dbReference type="GO" id="GO:0008253">
    <property type="term" value="F:5'-nucleotidase activity"/>
    <property type="evidence" value="ECO:0007669"/>
    <property type="project" value="UniProtKB-UniRule"/>
</dbReference>
<dbReference type="RefSeq" id="WP_088871715.1">
    <property type="nucleotide sequence ID" value="NZ_CP022110.1"/>
</dbReference>
<dbReference type="NCBIfam" id="NF001490">
    <property type="entry name" value="PRK00346.1-4"/>
    <property type="match status" value="1"/>
</dbReference>
<dbReference type="NCBIfam" id="TIGR00087">
    <property type="entry name" value="surE"/>
    <property type="match status" value="1"/>
</dbReference>
<dbReference type="Pfam" id="PF01975">
    <property type="entry name" value="SurE"/>
    <property type="match status" value="1"/>
</dbReference>
<dbReference type="EMBL" id="CP022110">
    <property type="protein sequence ID" value="ASG20916.1"/>
    <property type="molecule type" value="Genomic_DNA"/>
</dbReference>
<dbReference type="HAMAP" id="MF_00060">
    <property type="entry name" value="SurE"/>
    <property type="match status" value="1"/>
</dbReference>
<feature type="binding site" evidence="7">
    <location>
        <position position="19"/>
    </location>
    <ligand>
        <name>a divalent metal cation</name>
        <dbReference type="ChEBI" id="CHEBI:60240"/>
    </ligand>
</feature>
<proteinExistence type="inferred from homology"/>
<evidence type="ECO:0000313" key="10">
    <source>
        <dbReference type="Proteomes" id="UP000197153"/>
    </source>
</evidence>
<evidence type="ECO:0000313" key="9">
    <source>
        <dbReference type="EMBL" id="ASG20916.1"/>
    </source>
</evidence>
<comment type="cofactor">
    <cofactor evidence="7">
        <name>a divalent metal cation</name>
        <dbReference type="ChEBI" id="CHEBI:60240"/>
    </cofactor>
    <text evidence="7">Binds 1 divalent metal cation per subunit.</text>
</comment>
<dbReference type="GO" id="GO:0046872">
    <property type="term" value="F:metal ion binding"/>
    <property type="evidence" value="ECO:0007669"/>
    <property type="project" value="UniProtKB-UniRule"/>
</dbReference>
<accession>A0A248JQW0</accession>
<evidence type="ECO:0000256" key="7">
    <source>
        <dbReference type="HAMAP-Rule" id="MF_00060"/>
    </source>
</evidence>
<dbReference type="AlphaFoldDB" id="A0A248JQW0"/>
<evidence type="ECO:0000256" key="3">
    <source>
        <dbReference type="ARBA" id="ARBA00022490"/>
    </source>
</evidence>
<evidence type="ECO:0000259" key="8">
    <source>
        <dbReference type="Pfam" id="PF01975"/>
    </source>
</evidence>
<dbReference type="InterPro" id="IPR002828">
    <property type="entry name" value="SurE-like_Pase/nucleotidase"/>
</dbReference>
<dbReference type="GO" id="GO:0005737">
    <property type="term" value="C:cytoplasm"/>
    <property type="evidence" value="ECO:0007669"/>
    <property type="project" value="UniProtKB-SubCell"/>
</dbReference>
<evidence type="ECO:0000256" key="2">
    <source>
        <dbReference type="ARBA" id="ARBA00011062"/>
    </source>
</evidence>
<evidence type="ECO:0000256" key="5">
    <source>
        <dbReference type="ARBA" id="ARBA00022741"/>
    </source>
</evidence>
<keyword evidence="6 7" id="KW-0378">Hydrolase</keyword>
<dbReference type="SUPFAM" id="SSF64167">
    <property type="entry name" value="SurE-like"/>
    <property type="match status" value="1"/>
</dbReference>
<keyword evidence="3 7" id="KW-0963">Cytoplasm</keyword>
<feature type="binding site" evidence="7">
    <location>
        <position position="20"/>
    </location>
    <ligand>
        <name>a divalent metal cation</name>
        <dbReference type="ChEBI" id="CHEBI:60240"/>
    </ligand>
</feature>
<dbReference type="PANTHER" id="PTHR30457">
    <property type="entry name" value="5'-NUCLEOTIDASE SURE"/>
    <property type="match status" value="1"/>
</dbReference>
<keyword evidence="4 7" id="KW-0479">Metal-binding</keyword>
<dbReference type="InterPro" id="IPR036523">
    <property type="entry name" value="SurE-like_sf"/>
</dbReference>
<evidence type="ECO:0000256" key="6">
    <source>
        <dbReference type="ARBA" id="ARBA00022801"/>
    </source>
</evidence>
<dbReference type="PANTHER" id="PTHR30457:SF12">
    <property type="entry name" value="5'_3'-NUCLEOTIDASE SURE"/>
    <property type="match status" value="1"/>
</dbReference>
<comment type="similarity">
    <text evidence="2 7">Belongs to the SurE nucleotidase family.</text>
</comment>
<dbReference type="GO" id="GO:0004309">
    <property type="term" value="F:exopolyphosphatase activity"/>
    <property type="evidence" value="ECO:0007669"/>
    <property type="project" value="TreeGrafter"/>
</dbReference>
<comment type="catalytic activity">
    <reaction evidence="1 7">
        <text>a ribonucleoside 5'-phosphate + H2O = a ribonucleoside + phosphate</text>
        <dbReference type="Rhea" id="RHEA:12484"/>
        <dbReference type="ChEBI" id="CHEBI:15377"/>
        <dbReference type="ChEBI" id="CHEBI:18254"/>
        <dbReference type="ChEBI" id="CHEBI:43474"/>
        <dbReference type="ChEBI" id="CHEBI:58043"/>
        <dbReference type="EC" id="3.1.3.5"/>
    </reaction>
</comment>
<dbReference type="GO" id="GO:0000166">
    <property type="term" value="F:nucleotide binding"/>
    <property type="evidence" value="ECO:0007669"/>
    <property type="project" value="UniProtKB-KW"/>
</dbReference>
<reference evidence="9 10" key="1">
    <citation type="submission" date="2017-06" db="EMBL/GenBank/DDBJ databases">
        <title>Complete genome sequence of Nitrospirillum amazonense strain CBAmC, an endophytic nitrogen-fixing and plant growth-promoting bacterium, isolated from sugarcane.</title>
        <authorList>
            <person name="Schwab S."/>
            <person name="dos Santos Teixeira K.R."/>
            <person name="Simoes Araujo J.L."/>
            <person name="Soares Vidal M."/>
            <person name="Borges de Freitas H.R."/>
            <person name="Rivello Crivelaro A.L."/>
            <person name="Bueno de Camargo Nunes A."/>
            <person name="dos Santos C.M."/>
            <person name="Palmeira da Silva Rosa D."/>
            <person name="da Silva Padilha D."/>
            <person name="da Silva E."/>
            <person name="Araujo Terra L."/>
            <person name="Soares Mendes V."/>
            <person name="Farinelli L."/>
            <person name="Magalhaes Cruz L."/>
            <person name="Baldani J.I."/>
        </authorList>
    </citation>
    <scope>NUCLEOTIDE SEQUENCE [LARGE SCALE GENOMIC DNA]</scope>
    <source>
        <strain evidence="9 10">CBAmC</strain>
    </source>
</reference>
<dbReference type="Proteomes" id="UP000197153">
    <property type="component" value="Chromosome 1"/>
</dbReference>
<evidence type="ECO:0000256" key="1">
    <source>
        <dbReference type="ARBA" id="ARBA00000815"/>
    </source>
</evidence>
<protein>
    <recommendedName>
        <fullName evidence="7">5'-nucleotidase SurE</fullName>
        <ecNumber evidence="7">3.1.3.5</ecNumber>
    </recommendedName>
    <alternativeName>
        <fullName evidence="7">Nucleoside 5'-monophosphate phosphohydrolase</fullName>
    </alternativeName>
</protein>
<feature type="binding site" evidence="7">
    <location>
        <position position="51"/>
    </location>
    <ligand>
        <name>a divalent metal cation</name>
        <dbReference type="ChEBI" id="CHEBI:60240"/>
    </ligand>
</feature>
<gene>
    <name evidence="7" type="primary">surE</name>
    <name evidence="9" type="ORF">Y958_08875</name>
</gene>
<keyword evidence="10" id="KW-1185">Reference proteome</keyword>
<dbReference type="EC" id="3.1.3.5" evidence="7"/>
<comment type="subcellular location">
    <subcellularLocation>
        <location evidence="7">Cytoplasm</location>
    </subcellularLocation>
</comment>
<evidence type="ECO:0000256" key="4">
    <source>
        <dbReference type="ARBA" id="ARBA00022723"/>
    </source>
</evidence>
<dbReference type="KEGG" id="nao:Y958_08875"/>
<name>A0A248JQW0_9PROT</name>